<comment type="caution">
    <text evidence="1">The sequence shown here is derived from an EMBL/GenBank/DDBJ whole genome shotgun (WGS) entry which is preliminary data.</text>
</comment>
<organism evidence="1 2">
    <name type="scientific">Mucuna pruriens</name>
    <name type="common">Velvet bean</name>
    <name type="synonym">Dolichos pruriens</name>
    <dbReference type="NCBI Taxonomy" id="157652"/>
    <lineage>
        <taxon>Eukaryota</taxon>
        <taxon>Viridiplantae</taxon>
        <taxon>Streptophyta</taxon>
        <taxon>Embryophyta</taxon>
        <taxon>Tracheophyta</taxon>
        <taxon>Spermatophyta</taxon>
        <taxon>Magnoliopsida</taxon>
        <taxon>eudicotyledons</taxon>
        <taxon>Gunneridae</taxon>
        <taxon>Pentapetalae</taxon>
        <taxon>rosids</taxon>
        <taxon>fabids</taxon>
        <taxon>Fabales</taxon>
        <taxon>Fabaceae</taxon>
        <taxon>Papilionoideae</taxon>
        <taxon>50 kb inversion clade</taxon>
        <taxon>NPAAA clade</taxon>
        <taxon>indigoferoid/millettioid clade</taxon>
        <taxon>Phaseoleae</taxon>
        <taxon>Mucuna</taxon>
    </lineage>
</organism>
<dbReference type="Proteomes" id="UP000257109">
    <property type="component" value="Unassembled WGS sequence"/>
</dbReference>
<dbReference type="STRING" id="157652.A0A371H726"/>
<dbReference type="OrthoDB" id="1727749at2759"/>
<feature type="non-terminal residue" evidence="1">
    <location>
        <position position="1"/>
    </location>
</feature>
<proteinExistence type="predicted"/>
<sequence>MTSFSYASGVGNIMYGMVHGSFWTSSLGSIETDFKRKLHDEEAIKGYVDSNYAGNIDTRKSLSGYIFTLFSTAISGSSWLSHNVFKKPHGLKSKCNPSLKNQIYHEKSKHIDVKLHFIQDVIETKEIFVEKVATEDKLANAFTKSLPLLIQTLLGFDWFQ</sequence>
<dbReference type="EMBL" id="QJKJ01003414">
    <property type="protein sequence ID" value="RDX98604.1"/>
    <property type="molecule type" value="Genomic_DNA"/>
</dbReference>
<accession>A0A371H726</accession>
<evidence type="ECO:0000313" key="2">
    <source>
        <dbReference type="Proteomes" id="UP000257109"/>
    </source>
</evidence>
<gene>
    <name evidence="1" type="primary">GIP</name>
    <name evidence="1" type="ORF">CR513_18453</name>
</gene>
<name>A0A371H726_MUCPR</name>
<evidence type="ECO:0000313" key="1">
    <source>
        <dbReference type="EMBL" id="RDX98604.1"/>
    </source>
</evidence>
<dbReference type="CDD" id="cd09272">
    <property type="entry name" value="RNase_HI_RT_Ty1"/>
    <property type="match status" value="1"/>
</dbReference>
<dbReference type="AlphaFoldDB" id="A0A371H726"/>
<keyword evidence="2" id="KW-1185">Reference proteome</keyword>
<reference evidence="1" key="1">
    <citation type="submission" date="2018-05" db="EMBL/GenBank/DDBJ databases">
        <title>Draft genome of Mucuna pruriens seed.</title>
        <authorList>
            <person name="Nnadi N.E."/>
            <person name="Vos R."/>
            <person name="Hasami M.H."/>
            <person name="Devisetty U.K."/>
            <person name="Aguiy J.C."/>
        </authorList>
    </citation>
    <scope>NUCLEOTIDE SEQUENCE [LARGE SCALE GENOMIC DNA]</scope>
    <source>
        <strain evidence="1">JCA_2017</strain>
    </source>
</reference>
<protein>
    <submittedName>
        <fullName evidence="1">Copia protein</fullName>
    </submittedName>
</protein>